<protein>
    <submittedName>
        <fullName evidence="1">(salmon louse) hypothetical protein</fullName>
    </submittedName>
</protein>
<dbReference type="PROSITE" id="PS50097">
    <property type="entry name" value="BTB"/>
    <property type="match status" value="1"/>
</dbReference>
<dbReference type="Proteomes" id="UP000675881">
    <property type="component" value="Chromosome 8"/>
</dbReference>
<dbReference type="EMBL" id="HG994587">
    <property type="protein sequence ID" value="CAF3031471.1"/>
    <property type="molecule type" value="Genomic_DNA"/>
</dbReference>
<evidence type="ECO:0000313" key="1">
    <source>
        <dbReference type="EMBL" id="CAF3031471.1"/>
    </source>
</evidence>
<dbReference type="InterPro" id="IPR011333">
    <property type="entry name" value="SKP1/BTB/POZ_sf"/>
</dbReference>
<evidence type="ECO:0000313" key="2">
    <source>
        <dbReference type="Proteomes" id="UP000675881"/>
    </source>
</evidence>
<dbReference type="OrthoDB" id="10682154at2759"/>
<dbReference type="AlphaFoldDB" id="A0A7R8D5B0"/>
<dbReference type="SUPFAM" id="SSF54695">
    <property type="entry name" value="POZ domain"/>
    <property type="match status" value="1"/>
</dbReference>
<proteinExistence type="predicted"/>
<dbReference type="InterPro" id="IPR000210">
    <property type="entry name" value="BTB/POZ_dom"/>
</dbReference>
<keyword evidence="2" id="KW-1185">Reference proteome</keyword>
<reference evidence="1" key="1">
    <citation type="submission" date="2021-02" db="EMBL/GenBank/DDBJ databases">
        <authorList>
            <person name="Bekaert M."/>
        </authorList>
    </citation>
    <scope>NUCLEOTIDE SEQUENCE</scope>
    <source>
        <strain evidence="1">IoA-00</strain>
    </source>
</reference>
<dbReference type="CDD" id="cd18186">
    <property type="entry name" value="BTB_POZ_ZBTB_KLHL-like"/>
    <property type="match status" value="1"/>
</dbReference>
<organism evidence="1 2">
    <name type="scientific">Lepeophtheirus salmonis</name>
    <name type="common">Salmon louse</name>
    <name type="synonym">Caligus salmonis</name>
    <dbReference type="NCBI Taxonomy" id="72036"/>
    <lineage>
        <taxon>Eukaryota</taxon>
        <taxon>Metazoa</taxon>
        <taxon>Ecdysozoa</taxon>
        <taxon>Arthropoda</taxon>
        <taxon>Crustacea</taxon>
        <taxon>Multicrustacea</taxon>
        <taxon>Hexanauplia</taxon>
        <taxon>Copepoda</taxon>
        <taxon>Siphonostomatoida</taxon>
        <taxon>Caligidae</taxon>
        <taxon>Lepeophtheirus</taxon>
    </lineage>
</organism>
<dbReference type="Gene3D" id="3.30.710.10">
    <property type="entry name" value="Potassium Channel Kv1.1, Chain A"/>
    <property type="match status" value="1"/>
</dbReference>
<name>A0A7R8D5B0_LEPSM</name>
<dbReference type="Pfam" id="PF00651">
    <property type="entry name" value="BTB"/>
    <property type="match status" value="1"/>
</dbReference>
<accession>A0A7R8D5B0</accession>
<gene>
    <name evidence="1" type="ORF">LSAA_13985</name>
</gene>
<sequence length="202" mass="22633">MLNFGNAVSDLLNHEKLTDLRFITVNEQKGTTKSFNAHQFLFTPKSAFLRTLCNEARGKQLISDPVIITLPGISPHSMQAVIDYFYTGITDFELRDDLEDMCLLLGIDNVDLDNNETDIKSNGARKMHKESIKKSNKKNGYLSNRNYLKGCTKCSSIFVAENSYLEHIKKCTRKGVDDNENSTTIANGTSKKIGGIQETCLL</sequence>